<dbReference type="OrthoDB" id="4097086at2759"/>
<sequence length="580" mass="63746">MEEQQDQQHQGKTQRKRELKNPPEPITIDNILHSSPNSPSRSLLPTERLPASPTTKTSHESVHTSTHHELPSHSRSSSFASTARESNRLSLSFPILPPNGRSSRPQSWINTSPITPAESLTSPTEGNFLTVLASQERRVLELKEELQKAEEELTKLKKQWSSNESSRKRNEVRRVQQLQPLSATIPSLDTTEEDGDGSSNWMQKEMERRKAILSGVKSSNRKVFSGSRHTRTLSLLSPEKTTFSPAYPHPSRRSYERLPPIRNGLTRSSTTSDIANAIISPTDDGPSNMDGSVMPKDALLKTGKQMASDIKDGLMNFFEDLRQVTVGDESVNGTGAMQPPTRTAGGRQTPRPGTINTRGSTRSTHLGRSQIVAHTRTLPRNDTLIDVGGSFWQDHGLETPQKPNRANKSVSKQTRSNAGSPLKSTESDEAWDIWGTPRKHDSSPPTSQSGSSLDSDHPETPSDDIHSTPLIRPNTSTNKSTRNQSQEGTLTPHAFRTGTISPTSTAHDNKKDAIPWPALNKLTPGNLKRTASHLMNEWEKSLSPQGNADSDAHTSDSGLDYGNSNVSPMPNQGNKVKKAD</sequence>
<dbReference type="EMBL" id="MU007009">
    <property type="protein sequence ID" value="KAF2436783.1"/>
    <property type="molecule type" value="Genomic_DNA"/>
</dbReference>
<evidence type="ECO:0000256" key="1">
    <source>
        <dbReference type="SAM" id="MobiDB-lite"/>
    </source>
</evidence>
<protein>
    <recommendedName>
        <fullName evidence="2">DUF4048 domain-containing protein</fullName>
    </recommendedName>
</protein>
<feature type="region of interest" description="Disordered" evidence="1">
    <location>
        <begin position="1"/>
        <end position="123"/>
    </location>
</feature>
<reference evidence="3" key="1">
    <citation type="journal article" date="2020" name="Stud. Mycol.">
        <title>101 Dothideomycetes genomes: a test case for predicting lifestyles and emergence of pathogens.</title>
        <authorList>
            <person name="Haridas S."/>
            <person name="Albert R."/>
            <person name="Binder M."/>
            <person name="Bloem J."/>
            <person name="Labutti K."/>
            <person name="Salamov A."/>
            <person name="Andreopoulos B."/>
            <person name="Baker S."/>
            <person name="Barry K."/>
            <person name="Bills G."/>
            <person name="Bluhm B."/>
            <person name="Cannon C."/>
            <person name="Castanera R."/>
            <person name="Culley D."/>
            <person name="Daum C."/>
            <person name="Ezra D."/>
            <person name="Gonzalez J."/>
            <person name="Henrissat B."/>
            <person name="Kuo A."/>
            <person name="Liang C."/>
            <person name="Lipzen A."/>
            <person name="Lutzoni F."/>
            <person name="Magnuson J."/>
            <person name="Mondo S."/>
            <person name="Nolan M."/>
            <person name="Ohm R."/>
            <person name="Pangilinan J."/>
            <person name="Park H.-J."/>
            <person name="Ramirez L."/>
            <person name="Alfaro M."/>
            <person name="Sun H."/>
            <person name="Tritt A."/>
            <person name="Yoshinaga Y."/>
            <person name="Zwiers L.-H."/>
            <person name="Turgeon B."/>
            <person name="Goodwin S."/>
            <person name="Spatafora J."/>
            <person name="Crous P."/>
            <person name="Grigoriev I."/>
        </authorList>
    </citation>
    <scope>NUCLEOTIDE SEQUENCE</scope>
    <source>
        <strain evidence="3">CBS 130266</strain>
    </source>
</reference>
<feature type="compositionally biased region" description="Low complexity" evidence="1">
    <location>
        <begin position="443"/>
        <end position="453"/>
    </location>
</feature>
<name>A0A9P4P4L2_9PEZI</name>
<dbReference type="AlphaFoldDB" id="A0A9P4P4L2"/>
<feature type="compositionally biased region" description="Polar residues" evidence="1">
    <location>
        <begin position="562"/>
        <end position="574"/>
    </location>
</feature>
<feature type="compositionally biased region" description="Basic and acidic residues" evidence="1">
    <location>
        <begin position="57"/>
        <end position="72"/>
    </location>
</feature>
<feature type="domain" description="DUF4048" evidence="2">
    <location>
        <begin position="229"/>
        <end position="449"/>
    </location>
</feature>
<evidence type="ECO:0000313" key="3">
    <source>
        <dbReference type="EMBL" id="KAF2436783.1"/>
    </source>
</evidence>
<feature type="region of interest" description="Disordered" evidence="1">
    <location>
        <begin position="240"/>
        <end position="268"/>
    </location>
</feature>
<comment type="caution">
    <text evidence="3">The sequence shown here is derived from an EMBL/GenBank/DDBJ whole genome shotgun (WGS) entry which is preliminary data.</text>
</comment>
<feature type="compositionally biased region" description="Polar residues" evidence="1">
    <location>
        <begin position="176"/>
        <end position="189"/>
    </location>
</feature>
<organism evidence="3 4">
    <name type="scientific">Tothia fuscella</name>
    <dbReference type="NCBI Taxonomy" id="1048955"/>
    <lineage>
        <taxon>Eukaryota</taxon>
        <taxon>Fungi</taxon>
        <taxon>Dikarya</taxon>
        <taxon>Ascomycota</taxon>
        <taxon>Pezizomycotina</taxon>
        <taxon>Dothideomycetes</taxon>
        <taxon>Pleosporomycetidae</taxon>
        <taxon>Venturiales</taxon>
        <taxon>Cylindrosympodiaceae</taxon>
        <taxon>Tothia</taxon>
    </lineage>
</organism>
<dbReference type="Proteomes" id="UP000800235">
    <property type="component" value="Unassembled WGS sequence"/>
</dbReference>
<evidence type="ECO:0000313" key="4">
    <source>
        <dbReference type="Proteomes" id="UP000800235"/>
    </source>
</evidence>
<feature type="compositionally biased region" description="Basic and acidic residues" evidence="1">
    <location>
        <begin position="165"/>
        <end position="174"/>
    </location>
</feature>
<keyword evidence="4" id="KW-1185">Reference proteome</keyword>
<gene>
    <name evidence="3" type="ORF">EJ08DRAFT_691102</name>
</gene>
<feature type="compositionally biased region" description="Low complexity" evidence="1">
    <location>
        <begin position="32"/>
        <end position="45"/>
    </location>
</feature>
<evidence type="ECO:0000259" key="2">
    <source>
        <dbReference type="Pfam" id="PF13257"/>
    </source>
</evidence>
<feature type="compositionally biased region" description="Basic and acidic residues" evidence="1">
    <location>
        <begin position="454"/>
        <end position="466"/>
    </location>
</feature>
<proteinExistence type="predicted"/>
<feature type="compositionally biased region" description="Polar residues" evidence="1">
    <location>
        <begin position="401"/>
        <end position="424"/>
    </location>
</feature>
<feature type="compositionally biased region" description="Low complexity" evidence="1">
    <location>
        <begin position="73"/>
        <end position="84"/>
    </location>
</feature>
<feature type="region of interest" description="Disordered" evidence="1">
    <location>
        <begin position="329"/>
        <end position="377"/>
    </location>
</feature>
<feature type="compositionally biased region" description="Polar residues" evidence="1">
    <location>
        <begin position="354"/>
        <end position="367"/>
    </location>
</feature>
<dbReference type="InterPro" id="IPR025122">
    <property type="entry name" value="DUF4048"/>
</dbReference>
<dbReference type="Pfam" id="PF13257">
    <property type="entry name" value="DUF4048"/>
    <property type="match status" value="1"/>
</dbReference>
<accession>A0A9P4P4L2</accession>
<feature type="compositionally biased region" description="Polar residues" evidence="1">
    <location>
        <begin position="100"/>
        <end position="123"/>
    </location>
</feature>
<feature type="compositionally biased region" description="Polar residues" evidence="1">
    <location>
        <begin position="473"/>
        <end position="489"/>
    </location>
</feature>
<feature type="region of interest" description="Disordered" evidence="1">
    <location>
        <begin position="394"/>
        <end position="580"/>
    </location>
</feature>
<feature type="region of interest" description="Disordered" evidence="1">
    <location>
        <begin position="158"/>
        <end position="199"/>
    </location>
</feature>